<evidence type="ECO:0000256" key="2">
    <source>
        <dbReference type="ARBA" id="ARBA00022679"/>
    </source>
</evidence>
<proteinExistence type="inferred from homology"/>
<dbReference type="Gramene" id="PUZ45479">
    <property type="protein sequence ID" value="PUZ45479"/>
    <property type="gene ID" value="GQ55_8G227000"/>
</dbReference>
<evidence type="ECO:0000256" key="1">
    <source>
        <dbReference type="ARBA" id="ARBA00009861"/>
    </source>
</evidence>
<feature type="region of interest" description="Disordered" evidence="4">
    <location>
        <begin position="209"/>
        <end position="229"/>
    </location>
</feature>
<dbReference type="GO" id="GO:0016747">
    <property type="term" value="F:acyltransferase activity, transferring groups other than amino-acyl groups"/>
    <property type="evidence" value="ECO:0007669"/>
    <property type="project" value="TreeGrafter"/>
</dbReference>
<dbReference type="PANTHER" id="PTHR31642:SF13">
    <property type="entry name" value="AGMATINE HYDROXYCINNAMOYLTRANSFERASE 1"/>
    <property type="match status" value="1"/>
</dbReference>
<dbReference type="InterPro" id="IPR050317">
    <property type="entry name" value="Plant_Fungal_Acyltransferase"/>
</dbReference>
<organism evidence="5 6">
    <name type="scientific">Panicum hallii var. hallii</name>
    <dbReference type="NCBI Taxonomy" id="1504633"/>
    <lineage>
        <taxon>Eukaryota</taxon>
        <taxon>Viridiplantae</taxon>
        <taxon>Streptophyta</taxon>
        <taxon>Embryophyta</taxon>
        <taxon>Tracheophyta</taxon>
        <taxon>Spermatophyta</taxon>
        <taxon>Magnoliopsida</taxon>
        <taxon>Liliopsida</taxon>
        <taxon>Poales</taxon>
        <taxon>Poaceae</taxon>
        <taxon>PACMAD clade</taxon>
        <taxon>Panicoideae</taxon>
        <taxon>Panicodae</taxon>
        <taxon>Paniceae</taxon>
        <taxon>Panicinae</taxon>
        <taxon>Panicum</taxon>
        <taxon>Panicum sect. Panicum</taxon>
    </lineage>
</organism>
<evidence type="ECO:0000313" key="6">
    <source>
        <dbReference type="Proteomes" id="UP000244336"/>
    </source>
</evidence>
<evidence type="ECO:0000256" key="3">
    <source>
        <dbReference type="ARBA" id="ARBA00023315"/>
    </source>
</evidence>
<reference evidence="5 6" key="1">
    <citation type="submission" date="2018-04" db="EMBL/GenBank/DDBJ databases">
        <title>WGS assembly of Panicum hallii var. hallii HAL2.</title>
        <authorList>
            <person name="Lovell J."/>
            <person name="Jenkins J."/>
            <person name="Lowry D."/>
            <person name="Mamidi S."/>
            <person name="Sreedasyam A."/>
            <person name="Weng X."/>
            <person name="Barry K."/>
            <person name="Bonette J."/>
            <person name="Campitelli B."/>
            <person name="Daum C."/>
            <person name="Gordon S."/>
            <person name="Gould B."/>
            <person name="Lipzen A."/>
            <person name="MacQueen A."/>
            <person name="Palacio-Mejia J."/>
            <person name="Plott C."/>
            <person name="Shakirov E."/>
            <person name="Shu S."/>
            <person name="Yoshinaga Y."/>
            <person name="Zane M."/>
            <person name="Rokhsar D."/>
            <person name="Grimwood J."/>
            <person name="Schmutz J."/>
            <person name="Juenger T."/>
        </authorList>
    </citation>
    <scope>NUCLEOTIDE SEQUENCE [LARGE SCALE GENOMIC DNA]</scope>
    <source>
        <strain evidence="6">cv. HAL2</strain>
    </source>
</reference>
<evidence type="ECO:0000256" key="4">
    <source>
        <dbReference type="SAM" id="MobiDB-lite"/>
    </source>
</evidence>
<keyword evidence="3" id="KW-0012">Acyltransferase</keyword>
<gene>
    <name evidence="5" type="ORF">GQ55_8G227000</name>
</gene>
<protein>
    <submittedName>
        <fullName evidence="5">Uncharacterized protein</fullName>
    </submittedName>
</protein>
<dbReference type="Pfam" id="PF02458">
    <property type="entry name" value="Transferase"/>
    <property type="match status" value="1"/>
</dbReference>
<dbReference type="PANTHER" id="PTHR31642">
    <property type="entry name" value="TRICHOTHECENE 3-O-ACETYLTRANSFERASE"/>
    <property type="match status" value="1"/>
</dbReference>
<name>A0A2T7CQ57_9POAL</name>
<dbReference type="STRING" id="1504633.A0A2T7CQ57"/>
<feature type="region of interest" description="Disordered" evidence="4">
    <location>
        <begin position="247"/>
        <end position="266"/>
    </location>
</feature>
<accession>A0A2T7CQ57</accession>
<keyword evidence="6" id="KW-1185">Reference proteome</keyword>
<dbReference type="Proteomes" id="UP000244336">
    <property type="component" value="Chromosome 8"/>
</dbReference>
<keyword evidence="2" id="KW-0808">Transferase</keyword>
<dbReference type="InterPro" id="IPR023213">
    <property type="entry name" value="CAT-like_dom_sf"/>
</dbReference>
<dbReference type="OrthoDB" id="671439at2759"/>
<dbReference type="Gene3D" id="3.30.559.10">
    <property type="entry name" value="Chloramphenicol acetyltransferase-like domain"/>
    <property type="match status" value="2"/>
</dbReference>
<dbReference type="AlphaFoldDB" id="A0A2T7CQ57"/>
<sequence>MRITVQSSKAVKPAYGRGCNGDHRSSGAFSFATADFVPLTVLDKVAVDAYISRIYFFRPPAPPNSVVEAGLAKALAEYREWAGRLGVDACGNRGILLNDAGVRFVEAAAVVALDAVLPWEPTPEALSLYPSGDGAEELMLLQFTRFACGSFAVGVTVQHLVSDGPAGRNFVIAWGQATRGAAVDPVPVHDRVSFFLPRDPPRVEFEHRGAEFKPGHDEKEAAGTASSGDGDRRLVVHRVHFSREMISELKSRASPPPAPGTSRSRPYSRLQCVVAHLWQCITAARDVGRGETTELRVAVNGRARMRRPRVPEGYTGNVVLWARPAATAGELAAMPLQRAAELVRREVSRVDDGYFRSFVDFASSGVVEREALVPTTDPAVTVLSPHVFVYSVLQSPFHEVDFGGGELFFFMPGYLKVEGLVIVVPSLCHDGSIDAYVSLFSHTLETFKTCCYSLETAKARL</sequence>
<comment type="similarity">
    <text evidence="1">Belongs to the plant acyltransferase family.</text>
</comment>
<dbReference type="FunFam" id="3.30.559.10:FF:000008">
    <property type="entry name" value="Tryptamine hydroxycinnamoyl transferase"/>
    <property type="match status" value="1"/>
</dbReference>
<evidence type="ECO:0000313" key="5">
    <source>
        <dbReference type="EMBL" id="PUZ45479.1"/>
    </source>
</evidence>
<dbReference type="EMBL" id="CM009756">
    <property type="protein sequence ID" value="PUZ45479.1"/>
    <property type="molecule type" value="Genomic_DNA"/>
</dbReference>
<feature type="compositionally biased region" description="Basic and acidic residues" evidence="4">
    <location>
        <begin position="209"/>
        <end position="221"/>
    </location>
</feature>